<dbReference type="InterPro" id="IPR024311">
    <property type="entry name" value="Lipocalin-like"/>
</dbReference>
<accession>A0AAN6P722</accession>
<feature type="domain" description="Lipocalin-like" evidence="1">
    <location>
        <begin position="6"/>
        <end position="154"/>
    </location>
</feature>
<protein>
    <submittedName>
        <fullName evidence="2">Lipocalin-like domain-containing protein</fullName>
    </submittedName>
</protein>
<sequence>MVNIAGVWNLISFNYLLNGTSILQPNGPHPLGKITIMPEGYLSVQITTPEAAVPIPGGVKWGDASDAEIAAIARPYVAYSGKYVTSYVGDQLVLTTTVDVALDPSWMTRPQRRNATLFKENGTDYMILRPVGTIPMTLPGNITGDIVSELIWEKEIAICRKRSVPTA</sequence>
<proteinExistence type="predicted"/>
<keyword evidence="3" id="KW-1185">Reference proteome</keyword>
<organism evidence="2 3">
    <name type="scientific">Parachaetomium inaequale</name>
    <dbReference type="NCBI Taxonomy" id="2588326"/>
    <lineage>
        <taxon>Eukaryota</taxon>
        <taxon>Fungi</taxon>
        <taxon>Dikarya</taxon>
        <taxon>Ascomycota</taxon>
        <taxon>Pezizomycotina</taxon>
        <taxon>Sordariomycetes</taxon>
        <taxon>Sordariomycetidae</taxon>
        <taxon>Sordariales</taxon>
        <taxon>Chaetomiaceae</taxon>
        <taxon>Parachaetomium</taxon>
    </lineage>
</organism>
<gene>
    <name evidence="2" type="ORF">C8A01DRAFT_50378</name>
</gene>
<dbReference type="Proteomes" id="UP001303115">
    <property type="component" value="Unassembled WGS sequence"/>
</dbReference>
<dbReference type="EMBL" id="MU854562">
    <property type="protein sequence ID" value="KAK4032941.1"/>
    <property type="molecule type" value="Genomic_DNA"/>
</dbReference>
<evidence type="ECO:0000313" key="2">
    <source>
        <dbReference type="EMBL" id="KAK4032941.1"/>
    </source>
</evidence>
<name>A0AAN6P722_9PEZI</name>
<evidence type="ECO:0000313" key="3">
    <source>
        <dbReference type="Proteomes" id="UP001303115"/>
    </source>
</evidence>
<evidence type="ECO:0000259" key="1">
    <source>
        <dbReference type="Pfam" id="PF13924"/>
    </source>
</evidence>
<comment type="caution">
    <text evidence="2">The sequence shown here is derived from an EMBL/GenBank/DDBJ whole genome shotgun (WGS) entry which is preliminary data.</text>
</comment>
<dbReference type="Pfam" id="PF13924">
    <property type="entry name" value="Lipocalin_5"/>
    <property type="match status" value="1"/>
</dbReference>
<dbReference type="AlphaFoldDB" id="A0AAN6P722"/>
<reference evidence="3" key="1">
    <citation type="journal article" date="2023" name="Mol. Phylogenet. Evol.">
        <title>Genome-scale phylogeny and comparative genomics of the fungal order Sordariales.</title>
        <authorList>
            <person name="Hensen N."/>
            <person name="Bonometti L."/>
            <person name="Westerberg I."/>
            <person name="Brannstrom I.O."/>
            <person name="Guillou S."/>
            <person name="Cros-Aarteil S."/>
            <person name="Calhoun S."/>
            <person name="Haridas S."/>
            <person name="Kuo A."/>
            <person name="Mondo S."/>
            <person name="Pangilinan J."/>
            <person name="Riley R."/>
            <person name="LaButti K."/>
            <person name="Andreopoulos B."/>
            <person name="Lipzen A."/>
            <person name="Chen C."/>
            <person name="Yan M."/>
            <person name="Daum C."/>
            <person name="Ng V."/>
            <person name="Clum A."/>
            <person name="Steindorff A."/>
            <person name="Ohm R.A."/>
            <person name="Martin F."/>
            <person name="Silar P."/>
            <person name="Natvig D.O."/>
            <person name="Lalanne C."/>
            <person name="Gautier V."/>
            <person name="Ament-Velasquez S.L."/>
            <person name="Kruys A."/>
            <person name="Hutchinson M.I."/>
            <person name="Powell A.J."/>
            <person name="Barry K."/>
            <person name="Miller A.N."/>
            <person name="Grigoriev I.V."/>
            <person name="Debuchy R."/>
            <person name="Gladieux P."/>
            <person name="Hiltunen Thoren M."/>
            <person name="Johannesson H."/>
        </authorList>
    </citation>
    <scope>NUCLEOTIDE SEQUENCE [LARGE SCALE GENOMIC DNA]</scope>
    <source>
        <strain evidence="3">CBS 284.82</strain>
    </source>
</reference>